<proteinExistence type="predicted"/>
<feature type="compositionally biased region" description="Low complexity" evidence="1">
    <location>
        <begin position="215"/>
        <end position="228"/>
    </location>
</feature>
<evidence type="ECO:0000256" key="1">
    <source>
        <dbReference type="SAM" id="MobiDB-lite"/>
    </source>
</evidence>
<dbReference type="PANTHER" id="PTHR47871">
    <property type="entry name" value="NAC DOMAIN-CONTAINING PROTEIN 8"/>
    <property type="match status" value="1"/>
</dbReference>
<feature type="region of interest" description="Disordered" evidence="1">
    <location>
        <begin position="51"/>
        <end position="81"/>
    </location>
</feature>
<feature type="compositionally biased region" description="Basic and acidic residues" evidence="1">
    <location>
        <begin position="62"/>
        <end position="81"/>
    </location>
</feature>
<dbReference type="Proteomes" id="UP001445335">
    <property type="component" value="Unassembled WGS sequence"/>
</dbReference>
<keyword evidence="3" id="KW-1185">Reference proteome</keyword>
<dbReference type="AlphaFoldDB" id="A0AAW1QHI4"/>
<dbReference type="EMBL" id="JALJOU010000112">
    <property type="protein sequence ID" value="KAK9820871.1"/>
    <property type="molecule type" value="Genomic_DNA"/>
</dbReference>
<dbReference type="PANTHER" id="PTHR47871:SF2">
    <property type="entry name" value="OS03G0221300 PROTEIN"/>
    <property type="match status" value="1"/>
</dbReference>
<evidence type="ECO:0000313" key="3">
    <source>
        <dbReference type="Proteomes" id="UP001445335"/>
    </source>
</evidence>
<feature type="region of interest" description="Disordered" evidence="1">
    <location>
        <begin position="149"/>
        <end position="228"/>
    </location>
</feature>
<reference evidence="2 3" key="1">
    <citation type="journal article" date="2024" name="Nat. Commun.">
        <title>Phylogenomics reveals the evolutionary origins of lichenization in chlorophyte algae.</title>
        <authorList>
            <person name="Puginier C."/>
            <person name="Libourel C."/>
            <person name="Otte J."/>
            <person name="Skaloud P."/>
            <person name="Haon M."/>
            <person name="Grisel S."/>
            <person name="Petersen M."/>
            <person name="Berrin J.G."/>
            <person name="Delaux P.M."/>
            <person name="Dal Grande F."/>
            <person name="Keller J."/>
        </authorList>
    </citation>
    <scope>NUCLEOTIDE SEQUENCE [LARGE SCALE GENOMIC DNA]</scope>
    <source>
        <strain evidence="2 3">SAG 245.80</strain>
    </source>
</reference>
<comment type="caution">
    <text evidence="2">The sequence shown here is derived from an EMBL/GenBank/DDBJ whole genome shotgun (WGS) entry which is preliminary data.</text>
</comment>
<protein>
    <submittedName>
        <fullName evidence="2">Uncharacterized protein</fullName>
    </submittedName>
</protein>
<name>A0AAW1QHI4_9CHLO</name>
<gene>
    <name evidence="2" type="ORF">WJX81_008233</name>
</gene>
<sequence>MKRPRGLSPAVAEGTAEAEAALARSDGLAKQVTAAVDAMLREARHAVKRARKSAASLQDSASELHAREAAVEAREQNLGDREQRLREVRRELAAEHAAVLQALPNLQARLAEARAELAAALPAAGPRADGVLSEPPMALLIGQPTAPVLARQQQAPAETTARGRAVERGGRGRGRLAPRWRAREPREGSANGSSSEDDLDSLARAIREGDRSGQAAAPEPEAKAAPADDALAVHVERPTPAQSALKEDAPELFAMLRGAGLLPEAPAGYWLGALESVIERAHAFSQSGAPVQWGWCRAIKSFLFVFEAANRIVVEKPSWSNSTRFATYLFEMETPMPVDEQARRYVRRLVAALSARGARAMLLDGSTDPGDAALGASLRQLLNFNGERIFHIVPDPEGKRAMEYRERLARALAQGAARGCVAKQH</sequence>
<evidence type="ECO:0000313" key="2">
    <source>
        <dbReference type="EMBL" id="KAK9820871.1"/>
    </source>
</evidence>
<accession>A0AAW1QHI4</accession>
<feature type="compositionally biased region" description="Basic residues" evidence="1">
    <location>
        <begin position="171"/>
        <end position="180"/>
    </location>
</feature>
<organism evidence="2 3">
    <name type="scientific">Elliptochloris bilobata</name>
    <dbReference type="NCBI Taxonomy" id="381761"/>
    <lineage>
        <taxon>Eukaryota</taxon>
        <taxon>Viridiplantae</taxon>
        <taxon>Chlorophyta</taxon>
        <taxon>core chlorophytes</taxon>
        <taxon>Trebouxiophyceae</taxon>
        <taxon>Trebouxiophyceae incertae sedis</taxon>
        <taxon>Elliptochloris clade</taxon>
        <taxon>Elliptochloris</taxon>
    </lineage>
</organism>